<dbReference type="AlphaFoldDB" id="A0A238H591"/>
<accession>A0A238H591</accession>
<reference evidence="2 3" key="1">
    <citation type="submission" date="2017-04" db="EMBL/GenBank/DDBJ databases">
        <authorList>
            <person name="Afonso C.L."/>
            <person name="Miller P.J."/>
            <person name="Scott M.A."/>
            <person name="Spackman E."/>
            <person name="Goraichik I."/>
            <person name="Dimitrov K.M."/>
            <person name="Suarez D.L."/>
            <person name="Swayne D.E."/>
        </authorList>
    </citation>
    <scope>NUCLEOTIDE SEQUENCE [LARGE SCALE GENOMIC DNA]</scope>
    <source>
        <strain evidence="2">LMG 28154</strain>
    </source>
</reference>
<feature type="region of interest" description="Disordered" evidence="1">
    <location>
        <begin position="30"/>
        <end position="63"/>
    </location>
</feature>
<sequence length="63" mass="6972">MRALRSRFVAGPGPFTNEPLAHRALQKHGRAARKKGADSLDFARPPCPADIAVRPQLHPNNQY</sequence>
<gene>
    <name evidence="2" type="ORF">BSIN_0318</name>
</gene>
<dbReference type="Proteomes" id="UP000198460">
    <property type="component" value="Unassembled WGS sequence"/>
</dbReference>
<evidence type="ECO:0000256" key="1">
    <source>
        <dbReference type="SAM" id="MobiDB-lite"/>
    </source>
</evidence>
<organism evidence="2 3">
    <name type="scientific">Burkholderia singularis</name>
    <dbReference type="NCBI Taxonomy" id="1503053"/>
    <lineage>
        <taxon>Bacteria</taxon>
        <taxon>Pseudomonadati</taxon>
        <taxon>Pseudomonadota</taxon>
        <taxon>Betaproteobacteria</taxon>
        <taxon>Burkholderiales</taxon>
        <taxon>Burkholderiaceae</taxon>
        <taxon>Burkholderia</taxon>
        <taxon>pseudomallei group</taxon>
    </lineage>
</organism>
<proteinExistence type="predicted"/>
<evidence type="ECO:0000313" key="2">
    <source>
        <dbReference type="EMBL" id="SMG00193.1"/>
    </source>
</evidence>
<dbReference type="EMBL" id="FXAN01000050">
    <property type="protein sequence ID" value="SMG00193.1"/>
    <property type="molecule type" value="Genomic_DNA"/>
</dbReference>
<protein>
    <submittedName>
        <fullName evidence="2">Uncharacterized protein</fullName>
    </submittedName>
</protein>
<name>A0A238H591_9BURK</name>
<evidence type="ECO:0000313" key="3">
    <source>
        <dbReference type="Proteomes" id="UP000198460"/>
    </source>
</evidence>